<dbReference type="InterPro" id="IPR050410">
    <property type="entry name" value="CCR4/nocturin_mRNA_transcr"/>
</dbReference>
<dbReference type="GO" id="GO:0004519">
    <property type="term" value="F:endonuclease activity"/>
    <property type="evidence" value="ECO:0007669"/>
    <property type="project" value="UniProtKB-KW"/>
</dbReference>
<feature type="chain" id="PRO_5039219600" evidence="1">
    <location>
        <begin position="22"/>
        <end position="281"/>
    </location>
</feature>
<dbReference type="Proteomes" id="UP000823771">
    <property type="component" value="Unassembled WGS sequence"/>
</dbReference>
<dbReference type="Gene3D" id="3.60.10.10">
    <property type="entry name" value="Endonuclease/exonuclease/phosphatase"/>
    <property type="match status" value="1"/>
</dbReference>
<accession>A0A9D9IWF8</accession>
<sequence>MKKVFFSVMAAMLLLPSAAFAKKVSGPATLEVISFNIRMGEGQDGTNSWQFRCPATIYMLRDQQPDIFGLQEAYDYQVQFISDNMPEYKNVGVGREDGKHKGEHMSIFWNKKKIALRKWGTFWLSETPDKPSKGWDAACFRTATWALMKDKRTGHEFYYVNTHLDHVGKTAQKEGLALIVKRIQEINPEGLPMVLTGDFNVSSDDPVLDDLDRMMKSARSSAERTDNLNSFNGWGRDTTSIIDYIYYSGFSSCPQFETVQKKYADRPFISDHYPVKAILIF</sequence>
<reference evidence="3" key="2">
    <citation type="journal article" date="2021" name="PeerJ">
        <title>Extensive microbial diversity within the chicken gut microbiome revealed by metagenomics and culture.</title>
        <authorList>
            <person name="Gilroy R."/>
            <person name="Ravi A."/>
            <person name="Getino M."/>
            <person name="Pursley I."/>
            <person name="Horton D.L."/>
            <person name="Alikhan N.F."/>
            <person name="Baker D."/>
            <person name="Gharbi K."/>
            <person name="Hall N."/>
            <person name="Watson M."/>
            <person name="Adriaenssens E.M."/>
            <person name="Foster-Nyarko E."/>
            <person name="Jarju S."/>
            <person name="Secka A."/>
            <person name="Antonio M."/>
            <person name="Oren A."/>
            <person name="Chaudhuri R.R."/>
            <person name="La Ragione R."/>
            <person name="Hildebrand F."/>
            <person name="Pallen M.J."/>
        </authorList>
    </citation>
    <scope>NUCLEOTIDE SEQUENCE</scope>
    <source>
        <strain evidence="3">2478</strain>
    </source>
</reference>
<name>A0A9D9IWF8_9BACT</name>
<feature type="signal peptide" evidence="1">
    <location>
        <begin position="1"/>
        <end position="21"/>
    </location>
</feature>
<keyword evidence="3" id="KW-0255">Endonuclease</keyword>
<keyword evidence="1" id="KW-0732">Signal</keyword>
<dbReference type="InterPro" id="IPR036691">
    <property type="entry name" value="Endo/exonu/phosph_ase_sf"/>
</dbReference>
<keyword evidence="3" id="KW-0540">Nuclease</keyword>
<keyword evidence="3" id="KW-0378">Hydrolase</keyword>
<evidence type="ECO:0000313" key="3">
    <source>
        <dbReference type="EMBL" id="MBO8479379.1"/>
    </source>
</evidence>
<dbReference type="GO" id="GO:0000175">
    <property type="term" value="F:3'-5'-RNA exonuclease activity"/>
    <property type="evidence" value="ECO:0007669"/>
    <property type="project" value="TreeGrafter"/>
</dbReference>
<protein>
    <submittedName>
        <fullName evidence="3">Endonuclease/exonuclease/phosphatase family protein</fullName>
    </submittedName>
</protein>
<evidence type="ECO:0000256" key="1">
    <source>
        <dbReference type="SAM" id="SignalP"/>
    </source>
</evidence>
<dbReference type="AlphaFoldDB" id="A0A9D9IWF8"/>
<proteinExistence type="predicted"/>
<dbReference type="SUPFAM" id="SSF56219">
    <property type="entry name" value="DNase I-like"/>
    <property type="match status" value="1"/>
</dbReference>
<dbReference type="EMBL" id="JADILZ010000106">
    <property type="protein sequence ID" value="MBO8479379.1"/>
    <property type="molecule type" value="Genomic_DNA"/>
</dbReference>
<feature type="domain" description="Endonuclease/exonuclease/phosphatase" evidence="2">
    <location>
        <begin position="34"/>
        <end position="272"/>
    </location>
</feature>
<dbReference type="Pfam" id="PF03372">
    <property type="entry name" value="Exo_endo_phos"/>
    <property type="match status" value="1"/>
</dbReference>
<comment type="caution">
    <text evidence="3">The sequence shown here is derived from an EMBL/GenBank/DDBJ whole genome shotgun (WGS) entry which is preliminary data.</text>
</comment>
<reference evidence="3" key="1">
    <citation type="submission" date="2020-10" db="EMBL/GenBank/DDBJ databases">
        <authorList>
            <person name="Gilroy R."/>
        </authorList>
    </citation>
    <scope>NUCLEOTIDE SEQUENCE</scope>
    <source>
        <strain evidence="3">2478</strain>
    </source>
</reference>
<evidence type="ECO:0000313" key="4">
    <source>
        <dbReference type="Proteomes" id="UP000823771"/>
    </source>
</evidence>
<dbReference type="PANTHER" id="PTHR12121:SF36">
    <property type="entry name" value="ENDONUCLEASE_EXONUCLEASE_PHOSPHATASE DOMAIN-CONTAINING PROTEIN"/>
    <property type="match status" value="1"/>
</dbReference>
<dbReference type="InterPro" id="IPR005135">
    <property type="entry name" value="Endo/exonuclease/phosphatase"/>
</dbReference>
<dbReference type="CDD" id="cd09083">
    <property type="entry name" value="EEP-1"/>
    <property type="match status" value="1"/>
</dbReference>
<dbReference type="PANTHER" id="PTHR12121">
    <property type="entry name" value="CARBON CATABOLITE REPRESSOR PROTEIN 4"/>
    <property type="match status" value="1"/>
</dbReference>
<gene>
    <name evidence="3" type="ORF">IAB80_10920</name>
</gene>
<evidence type="ECO:0000259" key="2">
    <source>
        <dbReference type="Pfam" id="PF03372"/>
    </source>
</evidence>
<organism evidence="3 4">
    <name type="scientific">Candidatus Cryptobacteroides excrementipullorum</name>
    <dbReference type="NCBI Taxonomy" id="2840761"/>
    <lineage>
        <taxon>Bacteria</taxon>
        <taxon>Pseudomonadati</taxon>
        <taxon>Bacteroidota</taxon>
        <taxon>Bacteroidia</taxon>
        <taxon>Bacteroidales</taxon>
        <taxon>Candidatus Cryptobacteroides</taxon>
    </lineage>
</organism>